<evidence type="ECO:0000259" key="1">
    <source>
        <dbReference type="Pfam" id="PF15919"/>
    </source>
</evidence>
<dbReference type="PANTHER" id="PTHR34504">
    <property type="entry name" value="ANTITOXIN HICB"/>
    <property type="match status" value="1"/>
</dbReference>
<dbReference type="SUPFAM" id="SSF143100">
    <property type="entry name" value="TTHA1013/TTHA0281-like"/>
    <property type="match status" value="1"/>
</dbReference>
<dbReference type="Proteomes" id="UP000033965">
    <property type="component" value="Unassembled WGS sequence"/>
</dbReference>
<protein>
    <recommendedName>
        <fullName evidence="1">HicB-like antitoxin of toxin-antitoxin system domain-containing protein</fullName>
    </recommendedName>
</protein>
<dbReference type="InterPro" id="IPR031807">
    <property type="entry name" value="HicB-like"/>
</dbReference>
<sequence length="75" mass="8135">MKIPKDKRIFPVIIEQDEDGFFVAINPTFSGCYSQGKTIEEALANVREATELCLEATAPADIGVPTNVSVHLITA</sequence>
<accession>A0A0G1VSZ0</accession>
<dbReference type="AlphaFoldDB" id="A0A0G1VSZ0"/>
<dbReference type="Pfam" id="PF15919">
    <property type="entry name" value="HicB_lk_antitox"/>
    <property type="match status" value="1"/>
</dbReference>
<dbReference type="InterPro" id="IPR035069">
    <property type="entry name" value="TTHA1013/TTHA0281-like"/>
</dbReference>
<feature type="domain" description="HicB-like antitoxin of toxin-antitoxin system" evidence="1">
    <location>
        <begin position="10"/>
        <end position="70"/>
    </location>
</feature>
<dbReference type="EMBL" id="LCPZ01000002">
    <property type="protein sequence ID" value="KKW09400.1"/>
    <property type="molecule type" value="Genomic_DNA"/>
</dbReference>
<organism evidence="2 3">
    <name type="scientific">Candidatus Kaiserbacteria bacterium GW2011_GWA2_49_19</name>
    <dbReference type="NCBI Taxonomy" id="1618669"/>
    <lineage>
        <taxon>Bacteria</taxon>
        <taxon>Candidatus Kaiseribacteriota</taxon>
    </lineage>
</organism>
<evidence type="ECO:0000313" key="2">
    <source>
        <dbReference type="EMBL" id="KKW09400.1"/>
    </source>
</evidence>
<dbReference type="Gene3D" id="3.30.160.250">
    <property type="match status" value="1"/>
</dbReference>
<reference evidence="2 3" key="1">
    <citation type="journal article" date="2015" name="Nature">
        <title>rRNA introns, odd ribosomes, and small enigmatic genomes across a large radiation of phyla.</title>
        <authorList>
            <person name="Brown C.T."/>
            <person name="Hug L.A."/>
            <person name="Thomas B.C."/>
            <person name="Sharon I."/>
            <person name="Castelle C.J."/>
            <person name="Singh A."/>
            <person name="Wilkins M.J."/>
            <person name="Williams K.H."/>
            <person name="Banfield J.F."/>
        </authorList>
    </citation>
    <scope>NUCLEOTIDE SEQUENCE [LARGE SCALE GENOMIC DNA]</scope>
</reference>
<dbReference type="PANTHER" id="PTHR34504:SF4">
    <property type="entry name" value="ANTITOXIN HICB"/>
    <property type="match status" value="1"/>
</dbReference>
<comment type="caution">
    <text evidence="2">The sequence shown here is derived from an EMBL/GenBank/DDBJ whole genome shotgun (WGS) entry which is preliminary data.</text>
</comment>
<gene>
    <name evidence="2" type="ORF">UY44_C0002G0040</name>
</gene>
<evidence type="ECO:0000313" key="3">
    <source>
        <dbReference type="Proteomes" id="UP000033965"/>
    </source>
</evidence>
<proteinExistence type="predicted"/>
<dbReference type="PROSITE" id="PS51257">
    <property type="entry name" value="PROKAR_LIPOPROTEIN"/>
    <property type="match status" value="1"/>
</dbReference>
<dbReference type="InterPro" id="IPR051404">
    <property type="entry name" value="TA_system_antitoxin"/>
</dbReference>
<name>A0A0G1VSZ0_9BACT</name>